<reference evidence="2 3" key="3">
    <citation type="submission" date="2017-03" db="EMBL/GenBank/DDBJ databases">
        <authorList>
            <person name="Regsiter A."/>
            <person name="William W."/>
        </authorList>
    </citation>
    <scope>NUCLEOTIDE SEQUENCE [LARGE SCALE GENOMIC DNA]</scope>
    <source>
        <strain evidence="2">PRJEB5721</strain>
        <plasmid evidence="3">aferrip</plasmid>
        <plasmid evidence="2">AFERRIp</plasmid>
    </source>
</reference>
<dbReference type="AlphaFoldDB" id="A0A060UTF5"/>
<protein>
    <submittedName>
        <fullName evidence="1">Uncharacterized protein</fullName>
    </submittedName>
</protein>
<geneLocation type="plasmid" evidence="2">
    <name>AFERRIp</name>
</geneLocation>
<evidence type="ECO:0000313" key="3">
    <source>
        <dbReference type="Proteomes" id="UP000193925"/>
    </source>
</evidence>
<gene>
    <name evidence="1" type="ORF">AFERRI_580028</name>
    <name evidence="2" type="ORF">AFERRI_P0026</name>
</gene>
<name>A0A060UTF5_9PROT</name>
<dbReference type="Proteomes" id="UP000193925">
    <property type="component" value="Plasmid AFERRIp"/>
</dbReference>
<accession>A0A060UTF5</accession>
<dbReference type="Gene3D" id="6.20.450.20">
    <property type="match status" value="1"/>
</dbReference>
<geneLocation type="plasmid" evidence="3">
    <name>aferrip</name>
</geneLocation>
<keyword evidence="3" id="KW-1185">Reference proteome</keyword>
<reference evidence="1" key="2">
    <citation type="submission" date="2014-07" db="EMBL/GenBank/DDBJ databases">
        <title>Initial genome analysis of the psychrotolerant acidophile Acidithiobacillus ferrivorans CF27: insights into iron and sulfur oxidation pathways and into biofilm formation.</title>
        <authorList>
            <person name="Talla E."/>
            <person name="Hedrich S."/>
            <person name="Mangenot S."/>
            <person name="Ji B."/>
            <person name="Johnson D.B."/>
            <person name="Barbe V."/>
            <person name="Bonnefoy V."/>
        </authorList>
    </citation>
    <scope>NUCLEOTIDE SEQUENCE [LARGE SCALE GENOMIC DNA]</scope>
    <source>
        <strain evidence="1">CF27</strain>
    </source>
</reference>
<dbReference type="EMBL" id="CCCS020000054">
    <property type="protein sequence ID" value="CDQ11695.1"/>
    <property type="molecule type" value="Genomic_DNA"/>
</dbReference>
<proteinExistence type="predicted"/>
<dbReference type="EMBL" id="LT841306">
    <property type="protein sequence ID" value="SMH67822.1"/>
    <property type="molecule type" value="Genomic_DNA"/>
</dbReference>
<evidence type="ECO:0000313" key="2">
    <source>
        <dbReference type="EMBL" id="SMH67822.1"/>
    </source>
</evidence>
<organism evidence="1">
    <name type="scientific">Acidithiobacillus ferrivorans</name>
    <dbReference type="NCBI Taxonomy" id="160808"/>
    <lineage>
        <taxon>Bacteria</taxon>
        <taxon>Pseudomonadati</taxon>
        <taxon>Pseudomonadota</taxon>
        <taxon>Acidithiobacillia</taxon>
        <taxon>Acidithiobacillales</taxon>
        <taxon>Acidithiobacillaceae</taxon>
        <taxon>Acidithiobacillus</taxon>
    </lineage>
</organism>
<reference evidence="1" key="1">
    <citation type="submission" date="2014-03" db="EMBL/GenBank/DDBJ databases">
        <authorList>
            <person name="Genoscope - CEA"/>
        </authorList>
    </citation>
    <scope>NUCLEOTIDE SEQUENCE [LARGE SCALE GENOMIC DNA]</scope>
    <source>
        <strain evidence="1">CF27</strain>
    </source>
</reference>
<sequence>MSTHTIDTATVKRLVEARAIHGAAIIGQPGGWSVLLKYGMEERPLGIQRADRPRLWRSLDTCVDYLKEELHIGRVDLLDATGYSAQNPLPGKSRPDAAERMRKAFAASYHDHWFREQVEIALKEADDPATEWVSHEEVEAMFVQRRSALRARSTATGAE</sequence>
<evidence type="ECO:0000313" key="1">
    <source>
        <dbReference type="EMBL" id="CDQ11695.1"/>
    </source>
</evidence>
<keyword evidence="2" id="KW-0614">Plasmid</keyword>
<dbReference type="RefSeq" id="WP_035194936.1">
    <property type="nucleotide sequence ID" value="NZ_CCCS020000054.1"/>
</dbReference>